<keyword evidence="3 6" id="KW-0012">Acyltransferase</keyword>
<sequence>MSNQDSVVIVAGARTPMGGFQGSLSAVSATDLGAIAIAETVKRAGIQPTDVQEVIMGNVLPAGLKQGPARQAMRKAGLPDATGATTVNKLCGSGMKATMMAHDAIKAGSVDIAVAGGMESMSNAPYILENARNGYRMGHGDQAKDHMFLDGLEDAETGKLMGAFAQETADSKGYTREQMDDYAIRSLTRAKSAIEAGLNAAEIVSVTVTTRKGETVVSQDEQPFNANIEKIPSLRPAFRKDGTITAANASSISDGASALLLMRESVAQAKGVKPIARIVAHATQSQHPSEFTIAPCGAIETVLAKAGWNSQEVDLYEINEAFAMVAMMPIDALGLDAEKVNIYGGACAQGHPVGSTGSRLIVTLMNALKNTGGTKGVAALCIGGGEATAVAIEML</sequence>
<dbReference type="InterPro" id="IPR002155">
    <property type="entry name" value="Thiolase"/>
</dbReference>
<gene>
    <name evidence="6" type="ORF">MGWOODY_Tha1062</name>
</gene>
<evidence type="ECO:0000256" key="1">
    <source>
        <dbReference type="ARBA" id="ARBA00010982"/>
    </source>
</evidence>
<organism evidence="6">
    <name type="scientific">hydrothermal vent metagenome</name>
    <dbReference type="NCBI Taxonomy" id="652676"/>
    <lineage>
        <taxon>unclassified sequences</taxon>
        <taxon>metagenomes</taxon>
        <taxon>ecological metagenomes</taxon>
    </lineage>
</organism>
<dbReference type="PANTHER" id="PTHR18919">
    <property type="entry name" value="ACETYL-COA C-ACYLTRANSFERASE"/>
    <property type="match status" value="1"/>
</dbReference>
<dbReference type="InterPro" id="IPR020617">
    <property type="entry name" value="Thiolase_C"/>
</dbReference>
<feature type="domain" description="Thiolase N-terminal" evidence="4">
    <location>
        <begin position="7"/>
        <end position="265"/>
    </location>
</feature>
<dbReference type="InterPro" id="IPR020610">
    <property type="entry name" value="Thiolase_AS"/>
</dbReference>
<proteinExistence type="inferred from homology"/>
<dbReference type="GO" id="GO:0003985">
    <property type="term" value="F:acetyl-CoA C-acetyltransferase activity"/>
    <property type="evidence" value="ECO:0007669"/>
    <property type="project" value="UniProtKB-EC"/>
</dbReference>
<dbReference type="InterPro" id="IPR020616">
    <property type="entry name" value="Thiolase_N"/>
</dbReference>
<dbReference type="PROSITE" id="PS00099">
    <property type="entry name" value="THIOLASE_3"/>
    <property type="match status" value="1"/>
</dbReference>
<dbReference type="CDD" id="cd00751">
    <property type="entry name" value="thiolase"/>
    <property type="match status" value="1"/>
</dbReference>
<evidence type="ECO:0000256" key="2">
    <source>
        <dbReference type="ARBA" id="ARBA00022679"/>
    </source>
</evidence>
<evidence type="ECO:0000259" key="4">
    <source>
        <dbReference type="Pfam" id="PF00108"/>
    </source>
</evidence>
<dbReference type="Pfam" id="PF00108">
    <property type="entry name" value="Thiolase_N"/>
    <property type="match status" value="1"/>
</dbReference>
<evidence type="ECO:0000313" key="6">
    <source>
        <dbReference type="EMBL" id="CUS41840.1"/>
    </source>
</evidence>
<dbReference type="PIRSF" id="PIRSF000429">
    <property type="entry name" value="Ac-CoA_Ac_transf"/>
    <property type="match status" value="1"/>
</dbReference>
<feature type="domain" description="Thiolase C-terminal" evidence="5">
    <location>
        <begin position="273"/>
        <end position="393"/>
    </location>
</feature>
<comment type="similarity">
    <text evidence="1">Belongs to the thiolase-like superfamily. Thiolase family.</text>
</comment>
<protein>
    <submittedName>
        <fullName evidence="6">3-ketoacyl-CoA thiolase @ Acetyl-CoA acetyltransferase</fullName>
        <ecNumber evidence="6">2.3.1.16</ecNumber>
        <ecNumber evidence="6">2.3.1.9</ecNumber>
    </submittedName>
</protein>
<dbReference type="EMBL" id="CZQC01000056">
    <property type="protein sequence ID" value="CUS41840.1"/>
    <property type="molecule type" value="Genomic_DNA"/>
</dbReference>
<dbReference type="AlphaFoldDB" id="A0A160TBS9"/>
<evidence type="ECO:0000256" key="3">
    <source>
        <dbReference type="ARBA" id="ARBA00023315"/>
    </source>
</evidence>
<dbReference type="EC" id="2.3.1.9" evidence="6"/>
<dbReference type="EC" id="2.3.1.16" evidence="6"/>
<dbReference type="SUPFAM" id="SSF53901">
    <property type="entry name" value="Thiolase-like"/>
    <property type="match status" value="2"/>
</dbReference>
<keyword evidence="2 6" id="KW-0808">Transferase</keyword>
<dbReference type="InterPro" id="IPR016039">
    <property type="entry name" value="Thiolase-like"/>
</dbReference>
<dbReference type="Pfam" id="PF02803">
    <property type="entry name" value="Thiolase_C"/>
    <property type="match status" value="1"/>
</dbReference>
<accession>A0A160TBS9</accession>
<name>A0A160TBS9_9ZZZZ</name>
<evidence type="ECO:0000259" key="5">
    <source>
        <dbReference type="Pfam" id="PF02803"/>
    </source>
</evidence>
<dbReference type="Gene3D" id="3.40.47.10">
    <property type="match status" value="2"/>
</dbReference>
<dbReference type="PANTHER" id="PTHR18919:SF164">
    <property type="entry name" value="ACETYL-COA ACETYLTRANSFERASE"/>
    <property type="match status" value="1"/>
</dbReference>
<reference evidence="6" key="1">
    <citation type="submission" date="2015-10" db="EMBL/GenBank/DDBJ databases">
        <authorList>
            <person name="Gilbert D.G."/>
        </authorList>
    </citation>
    <scope>NUCLEOTIDE SEQUENCE</scope>
</reference>
<dbReference type="NCBIfam" id="TIGR01930">
    <property type="entry name" value="AcCoA-C-Actrans"/>
    <property type="match status" value="1"/>
</dbReference>